<feature type="transmembrane region" description="Helical" evidence="8">
    <location>
        <begin position="229"/>
        <end position="252"/>
    </location>
</feature>
<evidence type="ECO:0000256" key="2">
    <source>
        <dbReference type="ARBA" id="ARBA00009142"/>
    </source>
</evidence>
<evidence type="ECO:0000313" key="10">
    <source>
        <dbReference type="Proteomes" id="UP000294664"/>
    </source>
</evidence>
<accession>A0A4R3M1X7</accession>
<evidence type="ECO:0000256" key="6">
    <source>
        <dbReference type="ARBA" id="ARBA00022989"/>
    </source>
</evidence>
<reference evidence="9 10" key="1">
    <citation type="submission" date="2019-03" db="EMBL/GenBank/DDBJ databases">
        <title>Genomic Encyclopedia of Type Strains, Phase IV (KMG-IV): sequencing the most valuable type-strain genomes for metagenomic binning, comparative biology and taxonomic classification.</title>
        <authorList>
            <person name="Goeker M."/>
        </authorList>
    </citation>
    <scope>NUCLEOTIDE SEQUENCE [LARGE SCALE GENOMIC DNA]</scope>
    <source>
        <strain evidence="9 10">DSM 9035</strain>
    </source>
</reference>
<sequence>MSEFAPQIVLAGFAAVFLIAFAKSAFGGGLAVVGIPVLALVMDPVDAAVVLTPLLPLMDIASLKVFPPRTWSMPDVVWIATGVFCGMILGAAVFAGLPRDATGALIGAAILAFALRRLLFGPAPKPPLDLSRVRALGWGLVGGLTTFLANAGQPPVAVYLMRRPLTKTVYAGTMSAVFTIANVTRLPLMAAIGLDRAHLLIYSAALFPAIPLGAYLGKRLHDRLDRDRLLFWVHILLVLAGAKLLGSAVGLIP</sequence>
<keyword evidence="3" id="KW-0813">Transport</keyword>
<dbReference type="InterPro" id="IPR052017">
    <property type="entry name" value="TSUP"/>
</dbReference>
<feature type="transmembrane region" description="Helical" evidence="8">
    <location>
        <begin position="76"/>
        <end position="95"/>
    </location>
</feature>
<evidence type="ECO:0000256" key="3">
    <source>
        <dbReference type="ARBA" id="ARBA00022448"/>
    </source>
</evidence>
<evidence type="ECO:0000256" key="7">
    <source>
        <dbReference type="ARBA" id="ARBA00023136"/>
    </source>
</evidence>
<keyword evidence="10" id="KW-1185">Reference proteome</keyword>
<dbReference type="PANTHER" id="PTHR30269:SF37">
    <property type="entry name" value="MEMBRANE TRANSPORTER PROTEIN"/>
    <property type="match status" value="1"/>
</dbReference>
<feature type="transmembrane region" description="Helical" evidence="8">
    <location>
        <begin position="169"/>
        <end position="193"/>
    </location>
</feature>
<evidence type="ECO:0000256" key="8">
    <source>
        <dbReference type="RuleBase" id="RU363041"/>
    </source>
</evidence>
<dbReference type="PANTHER" id="PTHR30269">
    <property type="entry name" value="TRANSMEMBRANE PROTEIN YFCA"/>
    <property type="match status" value="1"/>
</dbReference>
<organism evidence="9 10">
    <name type="scientific">Aquabacter spiritensis</name>
    <dbReference type="NCBI Taxonomy" id="933073"/>
    <lineage>
        <taxon>Bacteria</taxon>
        <taxon>Pseudomonadati</taxon>
        <taxon>Pseudomonadota</taxon>
        <taxon>Alphaproteobacteria</taxon>
        <taxon>Hyphomicrobiales</taxon>
        <taxon>Xanthobacteraceae</taxon>
        <taxon>Aquabacter</taxon>
    </lineage>
</organism>
<keyword evidence="6 8" id="KW-1133">Transmembrane helix</keyword>
<dbReference type="EMBL" id="SMAI01000002">
    <property type="protein sequence ID" value="TCT06686.1"/>
    <property type="molecule type" value="Genomic_DNA"/>
</dbReference>
<gene>
    <name evidence="9" type="ORF">EDC64_102165</name>
</gene>
<feature type="transmembrane region" description="Helical" evidence="8">
    <location>
        <begin position="199"/>
        <end position="217"/>
    </location>
</feature>
<comment type="subcellular location">
    <subcellularLocation>
        <location evidence="1 8">Cell membrane</location>
        <topology evidence="1 8">Multi-pass membrane protein</topology>
    </subcellularLocation>
</comment>
<comment type="caution">
    <text evidence="9">The sequence shown here is derived from an EMBL/GenBank/DDBJ whole genome shotgun (WGS) entry which is preliminary data.</text>
</comment>
<keyword evidence="4 8" id="KW-1003">Cell membrane</keyword>
<keyword evidence="7 8" id="KW-0472">Membrane</keyword>
<name>A0A4R3M1X7_9HYPH</name>
<protein>
    <recommendedName>
        <fullName evidence="8">Probable membrane transporter protein</fullName>
    </recommendedName>
</protein>
<evidence type="ECO:0000256" key="5">
    <source>
        <dbReference type="ARBA" id="ARBA00022692"/>
    </source>
</evidence>
<comment type="similarity">
    <text evidence="2 8">Belongs to the 4-toluene sulfonate uptake permease (TSUP) (TC 2.A.102) family.</text>
</comment>
<dbReference type="AlphaFoldDB" id="A0A4R3M1X7"/>
<dbReference type="GO" id="GO:0005886">
    <property type="term" value="C:plasma membrane"/>
    <property type="evidence" value="ECO:0007669"/>
    <property type="project" value="UniProtKB-SubCell"/>
</dbReference>
<evidence type="ECO:0000256" key="1">
    <source>
        <dbReference type="ARBA" id="ARBA00004651"/>
    </source>
</evidence>
<dbReference type="InterPro" id="IPR002781">
    <property type="entry name" value="TM_pro_TauE-like"/>
</dbReference>
<evidence type="ECO:0000256" key="4">
    <source>
        <dbReference type="ARBA" id="ARBA00022475"/>
    </source>
</evidence>
<feature type="transmembrane region" description="Helical" evidence="8">
    <location>
        <begin position="101"/>
        <end position="119"/>
    </location>
</feature>
<keyword evidence="5 8" id="KW-0812">Transmembrane</keyword>
<proteinExistence type="inferred from homology"/>
<dbReference type="RefSeq" id="WP_165933641.1">
    <property type="nucleotide sequence ID" value="NZ_SMAI01000002.1"/>
</dbReference>
<dbReference type="Proteomes" id="UP000294664">
    <property type="component" value="Unassembled WGS sequence"/>
</dbReference>
<evidence type="ECO:0000313" key="9">
    <source>
        <dbReference type="EMBL" id="TCT06686.1"/>
    </source>
</evidence>
<dbReference type="Pfam" id="PF01925">
    <property type="entry name" value="TauE"/>
    <property type="match status" value="1"/>
</dbReference>